<gene>
    <name evidence="2" type="ORF">I4J89_27650</name>
</gene>
<feature type="region of interest" description="Disordered" evidence="1">
    <location>
        <begin position="99"/>
        <end position="159"/>
    </location>
</feature>
<dbReference type="RefSeq" id="WP_196417011.1">
    <property type="nucleotide sequence ID" value="NZ_JADQTO010000014.1"/>
</dbReference>
<feature type="compositionally biased region" description="Basic and acidic residues" evidence="1">
    <location>
        <begin position="121"/>
        <end position="130"/>
    </location>
</feature>
<evidence type="ECO:0000256" key="1">
    <source>
        <dbReference type="SAM" id="MobiDB-lite"/>
    </source>
</evidence>
<evidence type="ECO:0000313" key="2">
    <source>
        <dbReference type="EMBL" id="MBG0565234.1"/>
    </source>
</evidence>
<feature type="region of interest" description="Disordered" evidence="1">
    <location>
        <begin position="1"/>
        <end position="34"/>
    </location>
</feature>
<comment type="caution">
    <text evidence="2">The sequence shown here is derived from an EMBL/GenBank/DDBJ whole genome shotgun (WGS) entry which is preliminary data.</text>
</comment>
<organism evidence="2 3">
    <name type="scientific">Actinoplanes aureus</name>
    <dbReference type="NCBI Taxonomy" id="2792083"/>
    <lineage>
        <taxon>Bacteria</taxon>
        <taxon>Bacillati</taxon>
        <taxon>Actinomycetota</taxon>
        <taxon>Actinomycetes</taxon>
        <taxon>Micromonosporales</taxon>
        <taxon>Micromonosporaceae</taxon>
        <taxon>Actinoplanes</taxon>
    </lineage>
</organism>
<reference evidence="2" key="1">
    <citation type="submission" date="2020-11" db="EMBL/GenBank/DDBJ databases">
        <title>Isolation and identification of active actinomycetes.</title>
        <authorList>
            <person name="Sun X."/>
        </authorList>
    </citation>
    <scope>NUCLEOTIDE SEQUENCE</scope>
    <source>
        <strain evidence="2">NEAU-A11</strain>
    </source>
</reference>
<dbReference type="Proteomes" id="UP000598146">
    <property type="component" value="Unassembled WGS sequence"/>
</dbReference>
<keyword evidence="3" id="KW-1185">Reference proteome</keyword>
<name>A0A931CAP2_9ACTN</name>
<dbReference type="EMBL" id="JADQTO010000014">
    <property type="protein sequence ID" value="MBG0565234.1"/>
    <property type="molecule type" value="Genomic_DNA"/>
</dbReference>
<dbReference type="AlphaFoldDB" id="A0A931CAP2"/>
<accession>A0A931CAP2</accession>
<proteinExistence type="predicted"/>
<evidence type="ECO:0000313" key="3">
    <source>
        <dbReference type="Proteomes" id="UP000598146"/>
    </source>
</evidence>
<sequence>MTETGWPLIPREVLPPPVPVAKRHPQRGAASREAGRQLSMFGAETTEPSPADLAGLLAGPGRLGRMGGTARVTVRVDAAWRVHVLVGELVARGLAAGWAPVTENPDGVREDEPSIQSEVIDGPKHPKSDEPGATEPPVEPDAAKVTEPEAEADPEPPRQIFEVRTAYSQRLNGLARAWPAAAAQLFLSGPRLRLWVAAAGDPRPGGYALGLDLGKDRLPVEAALVRAGLAGRVSDDGRFYLISGRRRLRRLAELVGERPPAAPEESWPGGAAA</sequence>
<protein>
    <submittedName>
        <fullName evidence="2">Uncharacterized protein</fullName>
    </submittedName>
</protein>